<dbReference type="Proteomes" id="UP001234989">
    <property type="component" value="Chromosome 4"/>
</dbReference>
<feature type="domain" description="At1g61320/AtMIF1 LRR" evidence="2">
    <location>
        <begin position="119"/>
        <end position="250"/>
    </location>
</feature>
<dbReference type="EMBL" id="CP133615">
    <property type="protein sequence ID" value="WMV25239.1"/>
    <property type="molecule type" value="Genomic_DNA"/>
</dbReference>
<feature type="domain" description="FBD" evidence="1">
    <location>
        <begin position="351"/>
        <end position="389"/>
    </location>
</feature>
<dbReference type="InterPro" id="IPR006566">
    <property type="entry name" value="FBD"/>
</dbReference>
<evidence type="ECO:0008006" key="5">
    <source>
        <dbReference type="Google" id="ProtNLM"/>
    </source>
</evidence>
<evidence type="ECO:0000313" key="3">
    <source>
        <dbReference type="EMBL" id="WMV25239.1"/>
    </source>
</evidence>
<dbReference type="Pfam" id="PF08387">
    <property type="entry name" value="FBD"/>
    <property type="match status" value="1"/>
</dbReference>
<dbReference type="InterPro" id="IPR032675">
    <property type="entry name" value="LRR_dom_sf"/>
</dbReference>
<evidence type="ECO:0000313" key="4">
    <source>
        <dbReference type="Proteomes" id="UP001234989"/>
    </source>
</evidence>
<name>A0AAF0TMV2_SOLVR</name>
<gene>
    <name evidence="3" type="ORF">MTR67_018624</name>
</gene>
<dbReference type="InterPro" id="IPR055357">
    <property type="entry name" value="LRR_At1g61320_AtMIF1"/>
</dbReference>
<dbReference type="Pfam" id="PF23622">
    <property type="entry name" value="LRR_At1g61320_AtMIF1"/>
    <property type="match status" value="1"/>
</dbReference>
<reference evidence="3" key="1">
    <citation type="submission" date="2023-08" db="EMBL/GenBank/DDBJ databases">
        <title>A de novo genome assembly of Solanum verrucosum Schlechtendal, a Mexican diploid species geographically isolated from the other diploid A-genome species in potato relatives.</title>
        <authorList>
            <person name="Hosaka K."/>
        </authorList>
    </citation>
    <scope>NUCLEOTIDE SEQUENCE</scope>
    <source>
        <tissue evidence="3">Young leaves</tissue>
    </source>
</reference>
<proteinExistence type="predicted"/>
<evidence type="ECO:0000259" key="2">
    <source>
        <dbReference type="Pfam" id="PF23622"/>
    </source>
</evidence>
<protein>
    <recommendedName>
        <fullName evidence="5">FBD domain-containing protein</fullName>
    </recommendedName>
</protein>
<dbReference type="AlphaFoldDB" id="A0AAF0TMV2"/>
<dbReference type="Gene3D" id="3.80.10.10">
    <property type="entry name" value="Ribonuclease Inhibitor"/>
    <property type="match status" value="1"/>
</dbReference>
<dbReference type="PANTHER" id="PTHR34145">
    <property type="entry name" value="OS02G0105600 PROTEIN"/>
    <property type="match status" value="1"/>
</dbReference>
<sequence>MCKVEEFFTEHKIDRWLEFAVARQVQRLELDLLDGGDLLQYIGSCYNFPVQHFGLNDYDYSAQPRLNKLPPLLHNFFKSLKLPQYIGSCYNFPVQHFGLNDYDYSAQPRLNKLPPLLHNFFKSLKVLLFKSVNLTGEVVEFFIYNCPSLEELTVHASETLVNLQVVGPSVKLKYLSIWYCIALKSLKICDTNLVTLSTTLSAARLLLVNVPMLIESHALGFPTNILDAMLPCISSCVLSQLEVLKINSDIIILSKHSEYGLVYLGKYKIPQLTMLKKFVLVLEAWEDRTFLDCTKIIEAAPQLTEFELNLFGMLAGFPPEWNPDSGISFVLLLLLSLIWIKPKRSKRECRKVASCPLHHLKVLKLYGYCTSELELVRYFLENAIVLEKILVDPLPLENFRIEGEPRESKPVRIARKYAKLQLEREVPSHIELVIL</sequence>
<dbReference type="PANTHER" id="PTHR34145:SF68">
    <property type="entry name" value="FBD DOMAIN-CONTAINING PROTEIN"/>
    <property type="match status" value="1"/>
</dbReference>
<evidence type="ECO:0000259" key="1">
    <source>
        <dbReference type="Pfam" id="PF08387"/>
    </source>
</evidence>
<keyword evidence="4" id="KW-1185">Reference proteome</keyword>
<accession>A0AAF0TMV2</accession>
<dbReference type="InterPro" id="IPR053772">
    <property type="entry name" value="At1g61320/At1g61330-like"/>
</dbReference>
<organism evidence="3 4">
    <name type="scientific">Solanum verrucosum</name>
    <dbReference type="NCBI Taxonomy" id="315347"/>
    <lineage>
        <taxon>Eukaryota</taxon>
        <taxon>Viridiplantae</taxon>
        <taxon>Streptophyta</taxon>
        <taxon>Embryophyta</taxon>
        <taxon>Tracheophyta</taxon>
        <taxon>Spermatophyta</taxon>
        <taxon>Magnoliopsida</taxon>
        <taxon>eudicotyledons</taxon>
        <taxon>Gunneridae</taxon>
        <taxon>Pentapetalae</taxon>
        <taxon>asterids</taxon>
        <taxon>lamiids</taxon>
        <taxon>Solanales</taxon>
        <taxon>Solanaceae</taxon>
        <taxon>Solanoideae</taxon>
        <taxon>Solaneae</taxon>
        <taxon>Solanum</taxon>
    </lineage>
</organism>